<evidence type="ECO:0000256" key="8">
    <source>
        <dbReference type="ARBA" id="ARBA00013227"/>
    </source>
</evidence>
<accession>A0ABU6J7L1</accession>
<dbReference type="PRINTS" id="PR01791">
    <property type="entry name" value="REGUCALCIN"/>
</dbReference>
<protein>
    <recommendedName>
        <fullName evidence="9">Regucalcin</fullName>
        <ecNumber evidence="8">3.1.1.17</ecNumber>
    </recommendedName>
    <alternativeName>
        <fullName evidence="14">Gluconolactonase</fullName>
    </alternativeName>
</protein>
<gene>
    <name evidence="16" type="ORF">RY831_09610</name>
</gene>
<dbReference type="RefSeq" id="WP_326506122.1">
    <property type="nucleotide sequence ID" value="NZ_JAWIIV010000006.1"/>
</dbReference>
<comment type="subcellular location">
    <subcellularLocation>
        <location evidence="6">Cytoplasm</location>
    </subcellularLocation>
</comment>
<evidence type="ECO:0000256" key="4">
    <source>
        <dbReference type="ARBA" id="ARBA00001946"/>
    </source>
</evidence>
<comment type="caution">
    <text evidence="16">The sequence shown here is derived from an EMBL/GenBank/DDBJ whole genome shotgun (WGS) entry which is preliminary data.</text>
</comment>
<comment type="similarity">
    <text evidence="7">Belongs to the SMP-30/CGR1 family.</text>
</comment>
<dbReference type="InterPro" id="IPR011042">
    <property type="entry name" value="6-blade_b-propeller_TolB-like"/>
</dbReference>
<dbReference type="Pfam" id="PF08450">
    <property type="entry name" value="SGL"/>
    <property type="match status" value="1"/>
</dbReference>
<name>A0ABU6J7L1_9BURK</name>
<comment type="cofactor">
    <cofactor evidence="3">
        <name>Mn(2+)</name>
        <dbReference type="ChEBI" id="CHEBI:29035"/>
    </cofactor>
</comment>
<evidence type="ECO:0000313" key="17">
    <source>
        <dbReference type="Proteomes" id="UP001352263"/>
    </source>
</evidence>
<dbReference type="GO" id="GO:0016787">
    <property type="term" value="F:hydrolase activity"/>
    <property type="evidence" value="ECO:0007669"/>
    <property type="project" value="UniProtKB-KW"/>
</dbReference>
<dbReference type="Gene3D" id="2.120.10.30">
    <property type="entry name" value="TolB, C-terminal domain"/>
    <property type="match status" value="1"/>
</dbReference>
<dbReference type="PANTHER" id="PTHR10907:SF47">
    <property type="entry name" value="REGUCALCIN"/>
    <property type="match status" value="1"/>
</dbReference>
<keyword evidence="12 16" id="KW-0378">Hydrolase</keyword>
<dbReference type="EC" id="3.1.1.17" evidence="8"/>
<evidence type="ECO:0000256" key="2">
    <source>
        <dbReference type="ARBA" id="ARBA00001913"/>
    </source>
</evidence>
<evidence type="ECO:0000256" key="1">
    <source>
        <dbReference type="ARBA" id="ARBA00001589"/>
    </source>
</evidence>
<reference evidence="16 17" key="1">
    <citation type="submission" date="2023-10" db="EMBL/GenBank/DDBJ databases">
        <title>Noviherbaspirillum sp. CPCC 100848 genome assembly.</title>
        <authorList>
            <person name="Li X.Y."/>
            <person name="Fang X.M."/>
        </authorList>
    </citation>
    <scope>NUCLEOTIDE SEQUENCE [LARGE SCALE GENOMIC DNA]</scope>
    <source>
        <strain evidence="16 17">CPCC 100848</strain>
    </source>
</reference>
<dbReference type="PANTHER" id="PTHR10907">
    <property type="entry name" value="REGUCALCIN"/>
    <property type="match status" value="1"/>
</dbReference>
<dbReference type="PRINTS" id="PR01790">
    <property type="entry name" value="SMP30FAMILY"/>
</dbReference>
<proteinExistence type="inferred from homology"/>
<feature type="domain" description="SMP-30/Gluconolactonase/LRE-like region" evidence="15">
    <location>
        <begin position="14"/>
        <end position="256"/>
    </location>
</feature>
<dbReference type="Proteomes" id="UP001352263">
    <property type="component" value="Unassembled WGS sequence"/>
</dbReference>
<evidence type="ECO:0000256" key="9">
    <source>
        <dbReference type="ARBA" id="ARBA00016808"/>
    </source>
</evidence>
<evidence type="ECO:0000256" key="12">
    <source>
        <dbReference type="ARBA" id="ARBA00022801"/>
    </source>
</evidence>
<dbReference type="InterPro" id="IPR013658">
    <property type="entry name" value="SGL"/>
</dbReference>
<comment type="catalytic activity">
    <reaction evidence="1">
        <text>D-glucono-1,5-lactone + H2O = D-gluconate + H(+)</text>
        <dbReference type="Rhea" id="RHEA:10440"/>
        <dbReference type="ChEBI" id="CHEBI:15377"/>
        <dbReference type="ChEBI" id="CHEBI:15378"/>
        <dbReference type="ChEBI" id="CHEBI:16217"/>
        <dbReference type="ChEBI" id="CHEBI:18391"/>
        <dbReference type="EC" id="3.1.1.17"/>
    </reaction>
</comment>
<evidence type="ECO:0000256" key="10">
    <source>
        <dbReference type="ARBA" id="ARBA00022490"/>
    </source>
</evidence>
<evidence type="ECO:0000256" key="14">
    <source>
        <dbReference type="ARBA" id="ARBA00032464"/>
    </source>
</evidence>
<evidence type="ECO:0000256" key="7">
    <source>
        <dbReference type="ARBA" id="ARBA00008853"/>
    </source>
</evidence>
<comment type="cofactor">
    <cofactor evidence="4">
        <name>Mg(2+)</name>
        <dbReference type="ChEBI" id="CHEBI:18420"/>
    </cofactor>
</comment>
<evidence type="ECO:0000256" key="5">
    <source>
        <dbReference type="ARBA" id="ARBA00001947"/>
    </source>
</evidence>
<comment type="cofactor">
    <cofactor evidence="5">
        <name>Zn(2+)</name>
        <dbReference type="ChEBI" id="CHEBI:29105"/>
    </cofactor>
</comment>
<keyword evidence="11" id="KW-0479">Metal-binding</keyword>
<evidence type="ECO:0000256" key="6">
    <source>
        <dbReference type="ARBA" id="ARBA00004496"/>
    </source>
</evidence>
<evidence type="ECO:0000256" key="11">
    <source>
        <dbReference type="ARBA" id="ARBA00022723"/>
    </source>
</evidence>
<sequence length="290" mass="31784">MKTPECIWEARALLGEGPLWSVREQALYWVDILNHRLHRYSAGEGTRTWQFDEEISAIAERANAAGLVITRRHGFATFDPATETLVPVASVEADLPGNRFNDGKCDRMGRFWAGTMDFDADKPTGSLYRLAPDGGCTRMDTGYLVTNGPAWSSDYKTLYHNDSAQGRVYAFDFDIERGEISNKRLFLQFSKEDGSPDGMATDAEGGLWIAHWGASKLTRHDAQGKVLQTVDLPCSQITSCAFGGPSLRTMFITTARVGLSPQQLEQEPLAGGLFALDLGIAGVPANPFQG</sequence>
<evidence type="ECO:0000256" key="3">
    <source>
        <dbReference type="ARBA" id="ARBA00001936"/>
    </source>
</evidence>
<evidence type="ECO:0000313" key="16">
    <source>
        <dbReference type="EMBL" id="MEC4719406.1"/>
    </source>
</evidence>
<keyword evidence="10" id="KW-0963">Cytoplasm</keyword>
<dbReference type="EMBL" id="JAWIIV010000006">
    <property type="protein sequence ID" value="MEC4719406.1"/>
    <property type="molecule type" value="Genomic_DNA"/>
</dbReference>
<organism evidence="16 17">
    <name type="scientific">Noviherbaspirillum album</name>
    <dbReference type="NCBI Taxonomy" id="3080276"/>
    <lineage>
        <taxon>Bacteria</taxon>
        <taxon>Pseudomonadati</taxon>
        <taxon>Pseudomonadota</taxon>
        <taxon>Betaproteobacteria</taxon>
        <taxon>Burkholderiales</taxon>
        <taxon>Oxalobacteraceae</taxon>
        <taxon>Noviherbaspirillum</taxon>
    </lineage>
</organism>
<dbReference type="SUPFAM" id="SSF63829">
    <property type="entry name" value="Calcium-dependent phosphotriesterase"/>
    <property type="match status" value="1"/>
</dbReference>
<dbReference type="InterPro" id="IPR008367">
    <property type="entry name" value="Regucalcin"/>
</dbReference>
<evidence type="ECO:0000259" key="15">
    <source>
        <dbReference type="Pfam" id="PF08450"/>
    </source>
</evidence>
<keyword evidence="13" id="KW-0106">Calcium</keyword>
<evidence type="ECO:0000256" key="13">
    <source>
        <dbReference type="ARBA" id="ARBA00022837"/>
    </source>
</evidence>
<comment type="cofactor">
    <cofactor evidence="2">
        <name>Ca(2+)</name>
        <dbReference type="ChEBI" id="CHEBI:29108"/>
    </cofactor>
</comment>
<dbReference type="InterPro" id="IPR005511">
    <property type="entry name" value="SMP-30"/>
</dbReference>
<keyword evidence="17" id="KW-1185">Reference proteome</keyword>